<dbReference type="Gene3D" id="3.90.180.10">
    <property type="entry name" value="Medium-chain alcohol dehydrogenases, catalytic domain"/>
    <property type="match status" value="1"/>
</dbReference>
<sequence length="93" mass="10265">MNSFGRVAICGVISEYTYTEERVALDMLDVGFVSLDYMNRSSEFISMTADHLHAGKMQTIEYISHGVQCVPKAFAGLFSGENVGKKIVHIADD</sequence>
<dbReference type="EMBL" id="JAVXUP010000393">
    <property type="protein sequence ID" value="KAK3029073.1"/>
    <property type="molecule type" value="Genomic_DNA"/>
</dbReference>
<dbReference type="PANTHER" id="PTHR43205:SF12">
    <property type="entry name" value="OS06G0602900 PROTEIN"/>
    <property type="match status" value="1"/>
</dbReference>
<organism evidence="1 2">
    <name type="scientific">Escallonia herrerae</name>
    <dbReference type="NCBI Taxonomy" id="1293975"/>
    <lineage>
        <taxon>Eukaryota</taxon>
        <taxon>Viridiplantae</taxon>
        <taxon>Streptophyta</taxon>
        <taxon>Embryophyta</taxon>
        <taxon>Tracheophyta</taxon>
        <taxon>Spermatophyta</taxon>
        <taxon>Magnoliopsida</taxon>
        <taxon>eudicotyledons</taxon>
        <taxon>Gunneridae</taxon>
        <taxon>Pentapetalae</taxon>
        <taxon>asterids</taxon>
        <taxon>campanulids</taxon>
        <taxon>Escalloniales</taxon>
        <taxon>Escalloniaceae</taxon>
        <taxon>Escallonia</taxon>
    </lineage>
</organism>
<evidence type="ECO:0000313" key="1">
    <source>
        <dbReference type="EMBL" id="KAK3029073.1"/>
    </source>
</evidence>
<dbReference type="AlphaFoldDB" id="A0AA88WL13"/>
<protein>
    <recommendedName>
        <fullName evidence="3">Alcohol dehydrogenase</fullName>
    </recommendedName>
</protein>
<dbReference type="InterPro" id="IPR045010">
    <property type="entry name" value="MDR_fam"/>
</dbReference>
<dbReference type="PANTHER" id="PTHR43205">
    <property type="entry name" value="PROSTAGLANDIN REDUCTASE"/>
    <property type="match status" value="1"/>
</dbReference>
<gene>
    <name evidence="1" type="ORF">RJ639_039217</name>
</gene>
<evidence type="ECO:0000313" key="2">
    <source>
        <dbReference type="Proteomes" id="UP001188597"/>
    </source>
</evidence>
<reference evidence="1" key="1">
    <citation type="submission" date="2022-12" db="EMBL/GenBank/DDBJ databases">
        <title>Draft genome assemblies for two species of Escallonia (Escalloniales).</title>
        <authorList>
            <person name="Chanderbali A."/>
            <person name="Dervinis C."/>
            <person name="Anghel I."/>
            <person name="Soltis D."/>
            <person name="Soltis P."/>
            <person name="Zapata F."/>
        </authorList>
    </citation>
    <scope>NUCLEOTIDE SEQUENCE</scope>
    <source>
        <strain evidence="1">UCBG64.0493</strain>
        <tissue evidence="1">Leaf</tissue>
    </source>
</reference>
<comment type="caution">
    <text evidence="1">The sequence shown here is derived from an EMBL/GenBank/DDBJ whole genome shotgun (WGS) entry which is preliminary data.</text>
</comment>
<accession>A0AA88WL13</accession>
<dbReference type="GO" id="GO:0016628">
    <property type="term" value="F:oxidoreductase activity, acting on the CH-CH group of donors, NAD or NADP as acceptor"/>
    <property type="evidence" value="ECO:0007669"/>
    <property type="project" value="InterPro"/>
</dbReference>
<dbReference type="Proteomes" id="UP001188597">
    <property type="component" value="Unassembled WGS sequence"/>
</dbReference>
<keyword evidence="2" id="KW-1185">Reference proteome</keyword>
<dbReference type="Gene3D" id="3.40.50.720">
    <property type="entry name" value="NAD(P)-binding Rossmann-like Domain"/>
    <property type="match status" value="1"/>
</dbReference>
<proteinExistence type="predicted"/>
<evidence type="ECO:0008006" key="3">
    <source>
        <dbReference type="Google" id="ProtNLM"/>
    </source>
</evidence>
<name>A0AA88WL13_9ASTE</name>